<evidence type="ECO:0000256" key="1">
    <source>
        <dbReference type="SAM" id="MobiDB-lite"/>
    </source>
</evidence>
<feature type="compositionally biased region" description="Basic and acidic residues" evidence="1">
    <location>
        <begin position="687"/>
        <end position="699"/>
    </location>
</feature>
<feature type="compositionally biased region" description="Basic and acidic residues" evidence="1">
    <location>
        <begin position="578"/>
        <end position="594"/>
    </location>
</feature>
<evidence type="ECO:0000313" key="6">
    <source>
        <dbReference type="Proteomes" id="UP000039046"/>
    </source>
</evidence>
<evidence type="ECO:0000259" key="3">
    <source>
        <dbReference type="Pfam" id="PF24344"/>
    </source>
</evidence>
<feature type="compositionally biased region" description="Low complexity" evidence="1">
    <location>
        <begin position="722"/>
        <end position="731"/>
    </location>
</feature>
<feature type="region of interest" description="Disordered" evidence="1">
    <location>
        <begin position="500"/>
        <end position="754"/>
    </location>
</feature>
<feature type="region of interest" description="Disordered" evidence="1">
    <location>
        <begin position="1538"/>
        <end position="1558"/>
    </location>
</feature>
<feature type="compositionally biased region" description="Polar residues" evidence="1">
    <location>
        <begin position="1217"/>
        <end position="1226"/>
    </location>
</feature>
<feature type="domain" description="PH" evidence="3">
    <location>
        <begin position="1014"/>
        <end position="1156"/>
    </location>
</feature>
<feature type="compositionally biased region" description="Polar residues" evidence="1">
    <location>
        <begin position="665"/>
        <end position="686"/>
    </location>
</feature>
<feature type="compositionally biased region" description="Basic and acidic residues" evidence="1">
    <location>
        <begin position="646"/>
        <end position="660"/>
    </location>
</feature>
<dbReference type="Pfam" id="PF24344">
    <property type="entry name" value="PH_23"/>
    <property type="match status" value="1"/>
</dbReference>
<dbReference type="Proteomes" id="UP000039046">
    <property type="component" value="Unassembled WGS sequence"/>
</dbReference>
<feature type="region of interest" description="Disordered" evidence="1">
    <location>
        <begin position="100"/>
        <end position="430"/>
    </location>
</feature>
<feature type="compositionally biased region" description="Basic and acidic residues" evidence="1">
    <location>
        <begin position="547"/>
        <end position="559"/>
    </location>
</feature>
<gene>
    <name evidence="5" type="ORF">VHEMI02524</name>
</gene>
<dbReference type="InterPro" id="IPR056416">
    <property type="entry name" value="DH_2_fung"/>
</dbReference>
<accession>A0A0A1T853</accession>
<feature type="compositionally biased region" description="Basic and acidic residues" evidence="1">
    <location>
        <begin position="184"/>
        <end position="195"/>
    </location>
</feature>
<feature type="compositionally biased region" description="Acidic residues" evidence="1">
    <location>
        <begin position="1309"/>
        <end position="1325"/>
    </location>
</feature>
<proteinExistence type="predicted"/>
<feature type="compositionally biased region" description="Basic and acidic residues" evidence="1">
    <location>
        <begin position="399"/>
        <end position="416"/>
    </location>
</feature>
<feature type="compositionally biased region" description="Polar residues" evidence="1">
    <location>
        <begin position="418"/>
        <end position="430"/>
    </location>
</feature>
<name>A0A0A1T853_9HYPO</name>
<feature type="compositionally biased region" description="Basic and acidic residues" evidence="1">
    <location>
        <begin position="100"/>
        <end position="111"/>
    </location>
</feature>
<feature type="compositionally biased region" description="Polar residues" evidence="1">
    <location>
        <begin position="732"/>
        <end position="745"/>
    </location>
</feature>
<feature type="compositionally biased region" description="Polar residues" evidence="1">
    <location>
        <begin position="1340"/>
        <end position="1359"/>
    </location>
</feature>
<evidence type="ECO:0000259" key="2">
    <source>
        <dbReference type="Pfam" id="PF24340"/>
    </source>
</evidence>
<feature type="region of interest" description="Disordered" evidence="1">
    <location>
        <begin position="1"/>
        <end position="83"/>
    </location>
</feature>
<evidence type="ECO:0000259" key="4">
    <source>
        <dbReference type="Pfam" id="PF24345"/>
    </source>
</evidence>
<feature type="compositionally biased region" description="Polar residues" evidence="1">
    <location>
        <begin position="610"/>
        <end position="620"/>
    </location>
</feature>
<feature type="compositionally biased region" description="Low complexity" evidence="1">
    <location>
        <begin position="1296"/>
        <end position="1305"/>
    </location>
</feature>
<dbReference type="Pfam" id="PF24345">
    <property type="entry name" value="PH_24"/>
    <property type="match status" value="1"/>
</dbReference>
<reference evidence="5 6" key="1">
    <citation type="journal article" date="2015" name="Genome Announc.">
        <title>Draft Genome Sequence and Gene Annotation of the Entomopathogenic Fungus Verticillium hemipterigenum.</title>
        <authorList>
            <person name="Horn F."/>
            <person name="Habel A."/>
            <person name="Scharf D.H."/>
            <person name="Dworschak J."/>
            <person name="Brakhage A.A."/>
            <person name="Guthke R."/>
            <person name="Hertweck C."/>
            <person name="Linde J."/>
        </authorList>
    </citation>
    <scope>NUCLEOTIDE SEQUENCE [LARGE SCALE GENOMIC DNA]</scope>
</reference>
<evidence type="ECO:0000313" key="5">
    <source>
        <dbReference type="EMBL" id="CEJ82462.1"/>
    </source>
</evidence>
<dbReference type="OrthoDB" id="5408934at2759"/>
<protein>
    <submittedName>
        <fullName evidence="5">Putative SRm160/300 splicing coactivator</fullName>
    </submittedName>
</protein>
<feature type="compositionally biased region" description="Basic and acidic residues" evidence="1">
    <location>
        <begin position="74"/>
        <end position="83"/>
    </location>
</feature>
<feature type="region of interest" description="Disordered" evidence="1">
    <location>
        <begin position="1577"/>
        <end position="1617"/>
    </location>
</feature>
<feature type="compositionally biased region" description="Polar residues" evidence="1">
    <location>
        <begin position="18"/>
        <end position="32"/>
    </location>
</feature>
<keyword evidence="6" id="KW-1185">Reference proteome</keyword>
<dbReference type="HOGENOM" id="CLU_001441_0_0_1"/>
<feature type="region of interest" description="Disordered" evidence="1">
    <location>
        <begin position="461"/>
        <end position="488"/>
    </location>
</feature>
<dbReference type="InterPro" id="IPR056223">
    <property type="entry name" value="PH_24"/>
</dbReference>
<feature type="domain" description="DBL homology" evidence="2">
    <location>
        <begin position="803"/>
        <end position="1000"/>
    </location>
</feature>
<feature type="compositionally biased region" description="Basic and acidic residues" evidence="1">
    <location>
        <begin position="1203"/>
        <end position="1216"/>
    </location>
</feature>
<feature type="compositionally biased region" description="Polar residues" evidence="1">
    <location>
        <begin position="276"/>
        <end position="287"/>
    </location>
</feature>
<feature type="compositionally biased region" description="Low complexity" evidence="1">
    <location>
        <begin position="1591"/>
        <end position="1613"/>
    </location>
</feature>
<feature type="region of interest" description="Disordered" evidence="1">
    <location>
        <begin position="1155"/>
        <end position="1366"/>
    </location>
</feature>
<feature type="compositionally biased region" description="Basic and acidic residues" evidence="1">
    <location>
        <begin position="327"/>
        <end position="338"/>
    </location>
</feature>
<feature type="domain" description="PH" evidence="4">
    <location>
        <begin position="1367"/>
        <end position="1507"/>
    </location>
</feature>
<dbReference type="Pfam" id="PF24340">
    <property type="entry name" value="DH_2"/>
    <property type="match status" value="1"/>
</dbReference>
<sequence length="1758" mass="193190">MSPDDGAESDYGPKTPKKTTNAFKSNHGTPTTPKRRSPTGDAVPKLAPAGGRRRSNSRRHDATLLSDFFMGKQTPERVAAERAERKRRLALQAEQAEARAEEARLEQHDMKQSAVRKLQQPSGVRDRVRAWQNSSGAAAVRGNPEYAATEPSDVAFNGEDLESVTEEDRVRIKLRKRRQSVVKMAKDIADAEAKSTADNQDSQDDDDVQSVATPRKRVVSDRNWMKQRSQKTPPRKVSPTLSRSSTGKHALPRNFLARPTPNPSASQKVKSWASKVETSSDISSHSSYRPPKSKDDDNSGTVRATPTRHRGYDDGIRVTGSNPSSVVRDDGIRVRPTEGSDISFPGQTYKPPRRRRSKSHSDSSRLTGSASVSELSAKFSEMSKPSDVSDWKPPPSTTKVRERAKSFHAAVEKARNGDGSTLSDSALGSNSDLGSNLTAKTLADIPGDIPFGHSAFSELDLTVGGTGKSRPKKPNVERKNSIKGMPNVFKKVVEEGKKIIQEVKDKEPPRPQVANKPPSIETWLNTTVDPFVDTPSGKPKTETTAPKAKDTTKSEEPKKVSQRRSSVVSNETASATQERVRATEPETTEAKSPETPKTPTPVALKRRSATKTTPTRSTGKGQFLGLLKQAFQGESAGYSPPPKTYQTKEERKFDPRHEPVYDESTILSSTVTGSELTESTLSQETRSTGRSDGSSELHSPRYRPPTTGRHELSTIMSESDHSSSLGSDLSSPATESTLTQSTVVTKESDDLTTKEPACGLKRRLTKHSDLVSVLSLPDNNGIAHDIATGRSRPSLRRKKGGASDATADELLKEFCDDEVLYMRELRTLVDGVIPVLLSHVMNGGSGIGLFDSNASVDLDSMSKSVVKMGVALEKLKVAHKKAPTADIRRLTHWAHGVIPVYSSYVSAWRLGFQDVVVNLAPAGDRVEEDSLLDALPQNDKGDLLNADGDKVAVAHLMKRPLVRIKHMTKLMRCADDLLNTQDTHDLLRDLESLQEKARRRNREEIARITDEDAANTDITRSRDIRTLDAAEVSYIDPTLQVNAKDIFSLDFVHSNGQRLECRVEIIYRDCSRQPDREGDILIREVGDGNRTYLLFPAIPMSLVSARTGDGNFDMVMMIRGTRKGKQWHELLTLYTDNEDQILDWLDLLPVSPVPPREPEPSVVDDSDFSSDRNIPVGVRYNDGRKSPLIASPTSPRTPKRSHDRRDEHEDMDKTPTQEEYNNTTSPLHDMVPAPLNLRNKKTPPPQEDDDAPPPPPAHRIPPSRSLSKHEPDLQPSPKDQLKRRGSSPLKHEYLPSDASSASASSQVNSDEDSSDDEIDSIDIPETELGVSIDSKPIQPVDSSNFGSEVSLTPSNSASQAHKHAPSMAETIPQYMASISRWSDKGMWKDISPQPCSIVVSDGLIEAYAYRPAGRGRSNSTNHGVVLDDQPLVALDLTPLVLIRQSTALDLEVRSSLQPHCILQQSISSGNFRFRCHNAPECFALYMAVHHARLNNQKFIQLENEARFRSFGERRMQEYNGDDNAAPKRRSWFGRKNSYRGSVRAPSQDGSVTPSSTPSAASFLKRITNSGNTAFNLERSSVDRHSAGGSGQNSLYSSSSHSGGRSQGMGSSNGEQRLSSMDNENIRIRLHLLVAAAKWEDLGNCTLQIRRPPPGWRQALRANHGLEKRVTVLTAPKKDGEVPRVMLDAVLGSGCFSTMGARGIVCGVWEEVKGADGVIGSVPHQGATGGNIKKWCFQLANAAEASWVLRLVHQEVLMT</sequence>
<dbReference type="EMBL" id="CDHN01000001">
    <property type="protein sequence ID" value="CEJ82462.1"/>
    <property type="molecule type" value="Genomic_DNA"/>
</dbReference>
<dbReference type="InterPro" id="IPR056222">
    <property type="entry name" value="PH_23"/>
</dbReference>
<feature type="compositionally biased region" description="Basic and acidic residues" evidence="1">
    <location>
        <begin position="500"/>
        <end position="509"/>
    </location>
</feature>
<organism evidence="5 6">
    <name type="scientific">[Torrubiella] hemipterigena</name>
    <dbReference type="NCBI Taxonomy" id="1531966"/>
    <lineage>
        <taxon>Eukaryota</taxon>
        <taxon>Fungi</taxon>
        <taxon>Dikarya</taxon>
        <taxon>Ascomycota</taxon>
        <taxon>Pezizomycotina</taxon>
        <taxon>Sordariomycetes</taxon>
        <taxon>Hypocreomycetidae</taxon>
        <taxon>Hypocreales</taxon>
        <taxon>Clavicipitaceae</taxon>
        <taxon>Clavicipitaceae incertae sedis</taxon>
        <taxon>'Torrubiella' clade</taxon>
    </lineage>
</organism>
<dbReference type="STRING" id="1531966.A0A0A1T853"/>